<feature type="transmembrane region" description="Helical" evidence="10">
    <location>
        <begin position="643"/>
        <end position="664"/>
    </location>
</feature>
<feature type="compositionally biased region" description="Polar residues" evidence="9">
    <location>
        <begin position="1078"/>
        <end position="1090"/>
    </location>
</feature>
<dbReference type="Proteomes" id="UP000481858">
    <property type="component" value="Unassembled WGS sequence"/>
</dbReference>
<feature type="region of interest" description="Disordered" evidence="9">
    <location>
        <begin position="1313"/>
        <end position="1345"/>
    </location>
</feature>
<evidence type="ECO:0000256" key="3">
    <source>
        <dbReference type="ARBA" id="ARBA00022448"/>
    </source>
</evidence>
<evidence type="ECO:0000313" key="11">
    <source>
        <dbReference type="EMBL" id="KAF2968020.1"/>
    </source>
</evidence>
<keyword evidence="4 10" id="KW-0812">Transmembrane</keyword>
<feature type="compositionally biased region" description="Low complexity" evidence="9">
    <location>
        <begin position="974"/>
        <end position="995"/>
    </location>
</feature>
<dbReference type="PANTHER" id="PTHR11629:SF63">
    <property type="entry name" value="V-TYPE PROTON ATPASE SUBUNIT A"/>
    <property type="match status" value="1"/>
</dbReference>
<evidence type="ECO:0000256" key="6">
    <source>
        <dbReference type="ARBA" id="ARBA00023065"/>
    </source>
</evidence>
<evidence type="ECO:0000256" key="5">
    <source>
        <dbReference type="ARBA" id="ARBA00022989"/>
    </source>
</evidence>
<feature type="transmembrane region" description="Helical" evidence="10">
    <location>
        <begin position="422"/>
        <end position="446"/>
    </location>
</feature>
<dbReference type="Pfam" id="PF01496">
    <property type="entry name" value="V_ATPase_I"/>
    <property type="match status" value="1"/>
</dbReference>
<feature type="compositionally biased region" description="Polar residues" evidence="9">
    <location>
        <begin position="1208"/>
        <end position="1226"/>
    </location>
</feature>
<comment type="caution">
    <text evidence="11">The sequence shown here is derived from an EMBL/GenBank/DDBJ whole genome shotgun (WGS) entry which is preliminary data.</text>
</comment>
<gene>
    <name evidence="11" type="ORF">GQX73_g5568</name>
</gene>
<dbReference type="InParanoid" id="A0A7C8IP51"/>
<dbReference type="OrthoDB" id="10264220at2759"/>
<feature type="transmembrane region" description="Helical" evidence="10">
    <location>
        <begin position="1976"/>
        <end position="1994"/>
    </location>
</feature>
<dbReference type="GO" id="GO:0033179">
    <property type="term" value="C:proton-transporting V-type ATPase, V0 domain"/>
    <property type="evidence" value="ECO:0007669"/>
    <property type="project" value="InterPro"/>
</dbReference>
<dbReference type="GO" id="GO:0007035">
    <property type="term" value="P:vacuolar acidification"/>
    <property type="evidence" value="ECO:0007669"/>
    <property type="project" value="TreeGrafter"/>
</dbReference>
<feature type="coiled-coil region" evidence="8">
    <location>
        <begin position="101"/>
        <end position="128"/>
    </location>
</feature>
<feature type="region of interest" description="Disordered" evidence="9">
    <location>
        <begin position="1253"/>
        <end position="1275"/>
    </location>
</feature>
<keyword evidence="7 10" id="KW-0472">Membrane</keyword>
<evidence type="ECO:0000256" key="4">
    <source>
        <dbReference type="ARBA" id="ARBA00022692"/>
    </source>
</evidence>
<keyword evidence="12" id="KW-1185">Reference proteome</keyword>
<evidence type="ECO:0000313" key="12">
    <source>
        <dbReference type="Proteomes" id="UP000481858"/>
    </source>
</evidence>
<feature type="region of interest" description="Disordered" evidence="9">
    <location>
        <begin position="867"/>
        <end position="955"/>
    </location>
</feature>
<dbReference type="GO" id="GO:0000329">
    <property type="term" value="C:fungal-type vacuole membrane"/>
    <property type="evidence" value="ECO:0007669"/>
    <property type="project" value="TreeGrafter"/>
</dbReference>
<dbReference type="GO" id="GO:0046961">
    <property type="term" value="F:proton-transporting ATPase activity, rotational mechanism"/>
    <property type="evidence" value="ECO:0007669"/>
    <property type="project" value="InterPro"/>
</dbReference>
<feature type="compositionally biased region" description="Polar residues" evidence="9">
    <location>
        <begin position="1174"/>
        <end position="1189"/>
    </location>
</feature>
<keyword evidence="6" id="KW-0406">Ion transport</keyword>
<feature type="compositionally biased region" description="Polar residues" evidence="9">
    <location>
        <begin position="1491"/>
        <end position="1523"/>
    </location>
</feature>
<feature type="transmembrane region" description="Helical" evidence="10">
    <location>
        <begin position="577"/>
        <end position="602"/>
    </location>
</feature>
<dbReference type="GO" id="GO:0051117">
    <property type="term" value="F:ATPase binding"/>
    <property type="evidence" value="ECO:0007669"/>
    <property type="project" value="TreeGrafter"/>
</dbReference>
<dbReference type="PANTHER" id="PTHR11629">
    <property type="entry name" value="VACUOLAR PROTON ATPASES"/>
    <property type="match status" value="1"/>
</dbReference>
<sequence length="2029" mass="223323">MAPSKQSMFRSADMSMVQLYISNEIGRECVTALGELGLVQFRDLNGDVSAFQRTFTQEIRRLDNVERQLRYFHAQMEKASIPLRKLDLDVETLAPPTTSEIDELSERSQGLEQRIAQLNDSYETLKKREVELTEWRWVLREAGGFFDRAHGNVDEIRVSTEDDDAPLLRDVEQHTQGSDVDRSFSGMNIGFVAGVINRERVAAFERILWRTLRGNLYMNQSEIPEPLIDPSNNEAIRKNVFVIFAHGKELLAKIRKISESMGADIYNVDENADLRRDQMHEVNARLNDVQNVLQNTQQTLEAELTQIGQSLAAWMVLVTKEKATYKTLNLFSFDRQRRTLIAEGWCPTTDLPRIRSTLQDVTNRAGLSVPSIINEIRTSRTPPTYLRTNKFTEAFQTIINAYGTTTYQEVNPALPAIVTFPFLFAVMFGDFGHAVIMLAAALAMIYWERPLKKVTFELFAMIYYGRYIALVMAIFSLFTGLIYNDVFSKSLTLFDSAWEWDVPEGWKQGQPLVAKLKDDYRYPFGLDWMWHGTDNDLLFTNSYKMKMSIILGWAHMTYSLCLAYINAKHFKKPIDIWGNFVPGMIFFQSIFGYLVVCIIYKWSVDWYAVGRSPPGLLNMLIYMFLQPGTIDEELYSGQAKVQITLLLLAFVQVPILLFLKPFYLRWEHNKTRAKGYRGIGEHSRVSALDDDEDGHAAGNGNGRFSIETDDGEGVAMIAHGGDDEDGHEEFEFSEVMIHQVIHTIEFCLNCVSHTASYLRLWALSLAHQQLSSVLWDMTLGPTLTKTGVLGVIMIFLAFGLWFSLTCAILIAMEGCSAMLHSLRLQWVEAQSKYAEFAGHIRTPSNPTSPVLDRASWDTTAVQPAHLVPVDGVPAPDVRPRSSTSLPFAQTHGQPSQPQQRDSNPPVLPPITRVVSADSVRSLNSQNSEQKPREDVQSREDSKPLPRSPHNNEQPRFIGGLALENYRREQAQQRGAPNASSISSASPSASPSGASAPIPPFSNKPPPSAKAVRATSSFVSPTDLQNAPPTGKRPAGARMVSEPPVASNPPTARDPSKAKKGLPFLNNPLSTLLARRKTSQNIPDLTLSTREPINDPRIRGTRVHDFSAPRQWKPIPQPSNVGNEPANPGDGQASHSQYSTTVVPPTRAPPVPPKDDHARSSRTSSSNSKGRSVDATLSQRSIDSSGSLAATRQAEIESAQRRKIPASLSRASMSRKASATSVKSSFSAIPKHMKSTSSRFSFDMIGAAEEEKLLEERHRQRQQDKISGVTGDRRDSRFDEFDEDAFDYDAMDYDDDLEERIPGVNADLDDYEEDYEAENDPDNDQDNFAGFVFQRSGPTSSLTSPYGPGLLPTPRDANGDVIGYAETGDAPGLDQHPVTQEFLTEPSPIKSHNDGTAAGLGIQELEPVMESFGSTVRVEEGTRLSKDDELYFNDGLIHDFDGEGDGSAFDESIFDLNDTDQYGRPIPQMFANALAQRNAALEAKKRESDITSRLSAQSVVSHSTAHTSLSADTHRNTINPQDEGSVSHVAPLQSESDTSHVAQPALEQALPSTGDNVVAAYQAALAAAAHKAAASGKFRRGSSPELPKELTVTSPTTSGSSYSQAEAINEDALADYEYDDGFSAGLDDYELDDDAIIAEANASALANDSDGWYGQEFGFYSAPVQQPTHVQSSLSEKNLYQYSHGGYFGPSGVNRTTSGRVVSREPNLTPITERSEYSNRNSLMSIGWSQGPSSGGPVQSPGLAQLAMMAEDHDMSLSALLKLRSRAWGGSQASLASSRDGSPYDRNGATSPLGQEFGGMSLAPGRKNSTFSIYSQDSTGGGSDAGSPTLTMAIPTVPTNSIPSLAMSPNPTSSPITAPVFSPLLGSTTFPPLSEVEEPSSPETAGKSSQASNETMVPIVGASLKQRVQALDSRQGLATNRREIVHSASPETNYNPLLRPQKYISTHRTFQTPSSAAMPRMPKFSPYGPRPRRSARLVLIWVVILVVVLALTFYLTSRDGEPSKVDTKIVLDKMRGRGGSLRQKTSKVVP</sequence>
<feature type="region of interest" description="Disordered" evidence="9">
    <location>
        <begin position="1868"/>
        <end position="1893"/>
    </location>
</feature>
<reference evidence="11 12" key="1">
    <citation type="submission" date="2019-12" db="EMBL/GenBank/DDBJ databases">
        <title>Draft genome sequence of the ascomycete Xylaria multiplex DSM 110363.</title>
        <authorList>
            <person name="Buettner E."/>
            <person name="Kellner H."/>
        </authorList>
    </citation>
    <scope>NUCLEOTIDE SEQUENCE [LARGE SCALE GENOMIC DNA]</scope>
    <source>
        <strain evidence="11 12">DSM 110363</strain>
    </source>
</reference>
<evidence type="ECO:0000256" key="2">
    <source>
        <dbReference type="ARBA" id="ARBA00009904"/>
    </source>
</evidence>
<name>A0A7C8IP51_9PEZI</name>
<evidence type="ECO:0008006" key="13">
    <source>
        <dbReference type="Google" id="ProtNLM"/>
    </source>
</evidence>
<comment type="subcellular location">
    <subcellularLocation>
        <location evidence="1">Membrane</location>
        <topology evidence="1">Multi-pass membrane protein</topology>
    </subcellularLocation>
</comment>
<feature type="region of interest" description="Disordered" evidence="9">
    <location>
        <begin position="968"/>
        <end position="1229"/>
    </location>
</feature>
<feature type="compositionally biased region" description="Basic and acidic residues" evidence="9">
    <location>
        <begin position="929"/>
        <end position="943"/>
    </location>
</feature>
<organism evidence="11 12">
    <name type="scientific">Xylaria multiplex</name>
    <dbReference type="NCBI Taxonomy" id="323545"/>
    <lineage>
        <taxon>Eukaryota</taxon>
        <taxon>Fungi</taxon>
        <taxon>Dikarya</taxon>
        <taxon>Ascomycota</taxon>
        <taxon>Pezizomycotina</taxon>
        <taxon>Sordariomycetes</taxon>
        <taxon>Xylariomycetidae</taxon>
        <taxon>Xylariales</taxon>
        <taxon>Xylariaceae</taxon>
        <taxon>Xylaria</taxon>
    </lineage>
</organism>
<dbReference type="GO" id="GO:0016471">
    <property type="term" value="C:vacuolar proton-transporting V-type ATPase complex"/>
    <property type="evidence" value="ECO:0007669"/>
    <property type="project" value="TreeGrafter"/>
</dbReference>
<evidence type="ECO:0000256" key="9">
    <source>
        <dbReference type="SAM" id="MobiDB-lite"/>
    </source>
</evidence>
<evidence type="ECO:0000256" key="8">
    <source>
        <dbReference type="SAM" id="Coils"/>
    </source>
</evidence>
<feature type="compositionally biased region" description="Polar residues" evidence="9">
    <location>
        <begin position="1013"/>
        <end position="1027"/>
    </location>
</feature>
<feature type="compositionally biased region" description="Polar residues" evidence="9">
    <location>
        <begin position="918"/>
        <end position="928"/>
    </location>
</feature>
<comment type="similarity">
    <text evidence="2">Belongs to the V-ATPase 116 kDa subunit family.</text>
</comment>
<feature type="compositionally biased region" description="Acidic residues" evidence="9">
    <location>
        <begin position="1313"/>
        <end position="1324"/>
    </location>
</feature>
<feature type="region of interest" description="Disordered" evidence="9">
    <location>
        <begin position="1772"/>
        <end position="1833"/>
    </location>
</feature>
<accession>A0A7C8IP51</accession>
<feature type="compositionally biased region" description="Basic and acidic residues" evidence="9">
    <location>
        <begin position="1253"/>
        <end position="1263"/>
    </location>
</feature>
<proteinExistence type="inferred from homology"/>
<feature type="compositionally biased region" description="Pro residues" evidence="9">
    <location>
        <begin position="996"/>
        <end position="1007"/>
    </location>
</feature>
<evidence type="ECO:0000256" key="1">
    <source>
        <dbReference type="ARBA" id="ARBA00004141"/>
    </source>
</evidence>
<feature type="transmembrane region" description="Helical" evidence="10">
    <location>
        <begin position="547"/>
        <end position="565"/>
    </location>
</feature>
<evidence type="ECO:0000256" key="10">
    <source>
        <dbReference type="SAM" id="Phobius"/>
    </source>
</evidence>
<dbReference type="InterPro" id="IPR002490">
    <property type="entry name" value="V-ATPase_116kDa_su"/>
</dbReference>
<feature type="compositionally biased region" description="Polar residues" evidence="9">
    <location>
        <begin position="1590"/>
        <end position="1602"/>
    </location>
</feature>
<protein>
    <recommendedName>
        <fullName evidence="13">V-type proton ATPase subunit a</fullName>
    </recommendedName>
</protein>
<evidence type="ECO:0000256" key="7">
    <source>
        <dbReference type="ARBA" id="ARBA00023136"/>
    </source>
</evidence>
<keyword evidence="8" id="KW-0175">Coiled coil</keyword>
<feature type="compositionally biased region" description="Basic and acidic residues" evidence="9">
    <location>
        <begin position="1091"/>
        <end position="1106"/>
    </location>
</feature>
<feature type="region of interest" description="Disordered" evidence="9">
    <location>
        <begin position="1491"/>
        <end position="1525"/>
    </location>
</feature>
<feature type="transmembrane region" description="Helical" evidence="10">
    <location>
        <begin position="787"/>
        <end position="812"/>
    </location>
</feature>
<feature type="compositionally biased region" description="Low complexity" evidence="9">
    <location>
        <begin position="1160"/>
        <end position="1169"/>
    </location>
</feature>
<feature type="compositionally biased region" description="Polar residues" evidence="9">
    <location>
        <begin position="1806"/>
        <end position="1817"/>
    </location>
</feature>
<feature type="region of interest" description="Disordered" evidence="9">
    <location>
        <begin position="1575"/>
        <end position="1602"/>
    </location>
</feature>
<dbReference type="EMBL" id="WUBL01000058">
    <property type="protein sequence ID" value="KAF2968020.1"/>
    <property type="molecule type" value="Genomic_DNA"/>
</dbReference>
<feature type="compositionally biased region" description="Polar residues" evidence="9">
    <location>
        <begin position="880"/>
        <end position="902"/>
    </location>
</feature>
<keyword evidence="3" id="KW-0813">Transport</keyword>
<feature type="coiled-coil region" evidence="8">
    <location>
        <begin position="279"/>
        <end position="306"/>
    </location>
</feature>
<keyword evidence="5 10" id="KW-1133">Transmembrane helix</keyword>
<feature type="transmembrane region" description="Helical" evidence="10">
    <location>
        <begin position="458"/>
        <end position="483"/>
    </location>
</feature>